<dbReference type="GO" id="GO:0016020">
    <property type="term" value="C:membrane"/>
    <property type="evidence" value="ECO:0007669"/>
    <property type="project" value="TreeGrafter"/>
</dbReference>
<evidence type="ECO:0000256" key="3">
    <source>
        <dbReference type="ARBA" id="ARBA00022801"/>
    </source>
</evidence>
<evidence type="ECO:0000313" key="9">
    <source>
        <dbReference type="EMBL" id="QHL89817.1"/>
    </source>
</evidence>
<protein>
    <submittedName>
        <fullName evidence="9">M48 family metalloprotease</fullName>
    </submittedName>
</protein>
<evidence type="ECO:0000256" key="1">
    <source>
        <dbReference type="ARBA" id="ARBA00022670"/>
    </source>
</evidence>
<dbReference type="Proteomes" id="UP000464468">
    <property type="component" value="Chromosome"/>
</dbReference>
<dbReference type="InterPro" id="IPR001915">
    <property type="entry name" value="Peptidase_M48"/>
</dbReference>
<dbReference type="CDD" id="cd07332">
    <property type="entry name" value="M48C_Oma1_like"/>
    <property type="match status" value="1"/>
</dbReference>
<reference evidence="9 10" key="1">
    <citation type="submission" date="2020-01" db="EMBL/GenBank/DDBJ databases">
        <title>Sphingomonas sp. C33 whole genome sequece.</title>
        <authorList>
            <person name="Park C."/>
        </authorList>
    </citation>
    <scope>NUCLEOTIDE SEQUENCE [LARGE SCALE GENOMIC DNA]</scope>
    <source>
        <strain evidence="9 10">C33</strain>
    </source>
</reference>
<accession>A0A7Z2S7N7</accession>
<evidence type="ECO:0000259" key="8">
    <source>
        <dbReference type="Pfam" id="PF01435"/>
    </source>
</evidence>
<dbReference type="RefSeq" id="WP_160591409.1">
    <property type="nucleotide sequence ID" value="NZ_CP047895.1"/>
</dbReference>
<comment type="cofactor">
    <cofactor evidence="6">
        <name>Zn(2+)</name>
        <dbReference type="ChEBI" id="CHEBI:29105"/>
    </cofactor>
    <text evidence="6">Binds 1 zinc ion per subunit.</text>
</comment>
<dbReference type="AlphaFoldDB" id="A0A7Z2S7N7"/>
<keyword evidence="7" id="KW-0472">Membrane</keyword>
<dbReference type="GO" id="GO:0046872">
    <property type="term" value="F:metal ion binding"/>
    <property type="evidence" value="ECO:0007669"/>
    <property type="project" value="UniProtKB-KW"/>
</dbReference>
<organism evidence="9 10">
    <name type="scientific">Sphingomonas changnyeongensis</name>
    <dbReference type="NCBI Taxonomy" id="2698679"/>
    <lineage>
        <taxon>Bacteria</taxon>
        <taxon>Pseudomonadati</taxon>
        <taxon>Pseudomonadota</taxon>
        <taxon>Alphaproteobacteria</taxon>
        <taxon>Sphingomonadales</taxon>
        <taxon>Sphingomonadaceae</taxon>
        <taxon>Sphingomonas</taxon>
    </lineage>
</organism>
<dbReference type="PANTHER" id="PTHR22726:SF1">
    <property type="entry name" value="METALLOENDOPEPTIDASE OMA1, MITOCHONDRIAL"/>
    <property type="match status" value="1"/>
</dbReference>
<feature type="domain" description="Peptidase M48" evidence="8">
    <location>
        <begin position="164"/>
        <end position="312"/>
    </location>
</feature>
<keyword evidence="5 6" id="KW-0482">Metalloprotease</keyword>
<keyword evidence="1 6" id="KW-0645">Protease</keyword>
<sequence>MAALYDGQTGVRRDVEVTAADGMLLLSDASGGCKAIPAGELRLVDRQTGGITLMRPGHDGWRLRVPPPVDPAVDGLFPRRHGYGRWIDRIGPGRALLVFAALSAGVVALGFYAPVLLAPLIPESVERAYGNAMVGDFGGHFCRSAKGEQALARLVARLDPGAGDLRVRVVDLPVANAAALPARQIVIFAPLIRDAAGPDELAGVLAHEIAHVRRRHVTQAMVRQLGLGMFAATLGGSVGGNLDGLAQLSFTRAAEREADDDAMAMLARAQISPLATARFFDRVAGEDATTSLPGMTYLSTHPDPAGRAARFRRAGAGAPASPALSARDWQALRRICDGPPTG</sequence>
<keyword evidence="7" id="KW-1133">Transmembrane helix</keyword>
<gene>
    <name evidence="9" type="ORF">GVO57_01975</name>
</gene>
<evidence type="ECO:0000313" key="10">
    <source>
        <dbReference type="Proteomes" id="UP000464468"/>
    </source>
</evidence>
<comment type="similarity">
    <text evidence="6">Belongs to the peptidase M48 family.</text>
</comment>
<dbReference type="EMBL" id="CP047895">
    <property type="protein sequence ID" value="QHL89817.1"/>
    <property type="molecule type" value="Genomic_DNA"/>
</dbReference>
<dbReference type="Gene3D" id="3.30.2010.10">
    <property type="entry name" value="Metalloproteases ('zincins'), catalytic domain"/>
    <property type="match status" value="1"/>
</dbReference>
<evidence type="ECO:0000256" key="6">
    <source>
        <dbReference type="RuleBase" id="RU003983"/>
    </source>
</evidence>
<feature type="transmembrane region" description="Helical" evidence="7">
    <location>
        <begin position="95"/>
        <end position="117"/>
    </location>
</feature>
<keyword evidence="7" id="KW-0812">Transmembrane</keyword>
<evidence type="ECO:0000256" key="7">
    <source>
        <dbReference type="SAM" id="Phobius"/>
    </source>
</evidence>
<dbReference type="GO" id="GO:0051603">
    <property type="term" value="P:proteolysis involved in protein catabolic process"/>
    <property type="evidence" value="ECO:0007669"/>
    <property type="project" value="TreeGrafter"/>
</dbReference>
<name>A0A7Z2S7N7_9SPHN</name>
<keyword evidence="4 6" id="KW-0862">Zinc</keyword>
<keyword evidence="2" id="KW-0479">Metal-binding</keyword>
<keyword evidence="3 6" id="KW-0378">Hydrolase</keyword>
<dbReference type="GO" id="GO:0004222">
    <property type="term" value="F:metalloendopeptidase activity"/>
    <property type="evidence" value="ECO:0007669"/>
    <property type="project" value="InterPro"/>
</dbReference>
<proteinExistence type="inferred from homology"/>
<dbReference type="KEGG" id="schy:GVO57_01975"/>
<evidence type="ECO:0000256" key="2">
    <source>
        <dbReference type="ARBA" id="ARBA00022723"/>
    </source>
</evidence>
<dbReference type="Pfam" id="PF01435">
    <property type="entry name" value="Peptidase_M48"/>
    <property type="match status" value="1"/>
</dbReference>
<keyword evidence="10" id="KW-1185">Reference proteome</keyword>
<dbReference type="PANTHER" id="PTHR22726">
    <property type="entry name" value="METALLOENDOPEPTIDASE OMA1"/>
    <property type="match status" value="1"/>
</dbReference>
<evidence type="ECO:0000256" key="5">
    <source>
        <dbReference type="ARBA" id="ARBA00023049"/>
    </source>
</evidence>
<dbReference type="InterPro" id="IPR051156">
    <property type="entry name" value="Mito/Outer_Membr_Metalloprot"/>
</dbReference>
<evidence type="ECO:0000256" key="4">
    <source>
        <dbReference type="ARBA" id="ARBA00022833"/>
    </source>
</evidence>